<keyword evidence="3" id="KW-0677">Repeat</keyword>
<dbReference type="EMBL" id="JABWAD010000061">
    <property type="protein sequence ID" value="KAF6062744.1"/>
    <property type="molecule type" value="Genomic_DNA"/>
</dbReference>
<name>A0A8H6BRX9_CANAX</name>
<dbReference type="Proteomes" id="UP000536275">
    <property type="component" value="Unassembled WGS sequence"/>
</dbReference>
<protein>
    <submittedName>
        <fullName evidence="5">WD domain, G-beta repeat family protein</fullName>
    </submittedName>
</protein>
<organism evidence="5 6">
    <name type="scientific">Candida albicans</name>
    <name type="common">Yeast</name>
    <dbReference type="NCBI Taxonomy" id="5476"/>
    <lineage>
        <taxon>Eukaryota</taxon>
        <taxon>Fungi</taxon>
        <taxon>Dikarya</taxon>
        <taxon>Ascomycota</taxon>
        <taxon>Saccharomycotina</taxon>
        <taxon>Pichiomycetes</taxon>
        <taxon>Debaryomycetaceae</taxon>
        <taxon>Candida/Lodderomyces clade</taxon>
        <taxon>Candida</taxon>
    </lineage>
</organism>
<evidence type="ECO:0000313" key="6">
    <source>
        <dbReference type="Proteomes" id="UP000536275"/>
    </source>
</evidence>
<evidence type="ECO:0000256" key="2">
    <source>
        <dbReference type="ARBA" id="ARBA00022574"/>
    </source>
</evidence>
<gene>
    <name evidence="5" type="ORF">FOB64_005798</name>
</gene>
<feature type="repeat" description="WD" evidence="4">
    <location>
        <begin position="63"/>
        <end position="104"/>
    </location>
</feature>
<dbReference type="InterPro" id="IPR020472">
    <property type="entry name" value="WD40_PAC1"/>
</dbReference>
<dbReference type="PRINTS" id="PR00320">
    <property type="entry name" value="GPROTEINBRPT"/>
</dbReference>
<dbReference type="InterPro" id="IPR036322">
    <property type="entry name" value="WD40_repeat_dom_sf"/>
</dbReference>
<dbReference type="SMART" id="SM00320">
    <property type="entry name" value="WD40"/>
    <property type="match status" value="4"/>
</dbReference>
<dbReference type="InterPro" id="IPR001680">
    <property type="entry name" value="WD40_rpt"/>
</dbReference>
<dbReference type="SUPFAM" id="SSF50978">
    <property type="entry name" value="WD40 repeat-like"/>
    <property type="match status" value="1"/>
</dbReference>
<accession>A0A8H6BRX9</accession>
<dbReference type="GO" id="GO:0005737">
    <property type="term" value="C:cytoplasm"/>
    <property type="evidence" value="ECO:0007669"/>
    <property type="project" value="TreeGrafter"/>
</dbReference>
<dbReference type="GO" id="GO:0010992">
    <property type="term" value="P:ubiquitin recycling"/>
    <property type="evidence" value="ECO:0007669"/>
    <property type="project" value="TreeGrafter"/>
</dbReference>
<evidence type="ECO:0000313" key="5">
    <source>
        <dbReference type="EMBL" id="KAF6062744.1"/>
    </source>
</evidence>
<dbReference type="GO" id="GO:0043161">
    <property type="term" value="P:proteasome-mediated ubiquitin-dependent protein catabolic process"/>
    <property type="evidence" value="ECO:0007669"/>
    <property type="project" value="TreeGrafter"/>
</dbReference>
<dbReference type="GO" id="GO:0005634">
    <property type="term" value="C:nucleus"/>
    <property type="evidence" value="ECO:0007669"/>
    <property type="project" value="TreeGrafter"/>
</dbReference>
<dbReference type="Pfam" id="PF00400">
    <property type="entry name" value="WD40"/>
    <property type="match status" value="3"/>
</dbReference>
<keyword evidence="1" id="KW-0963">Cytoplasm</keyword>
<dbReference type="GO" id="GO:0043130">
    <property type="term" value="F:ubiquitin binding"/>
    <property type="evidence" value="ECO:0007669"/>
    <property type="project" value="TreeGrafter"/>
</dbReference>
<sequence>MSGKVEKQYVGHSAPVKAVKWISPTRIVSAGNDRQVRLWKTSYEEIIDEDEEEIEDGKTLALLEGHKAPVVDLAVDTQTNRILSAGYDQNIGFWSTNYKEMTSIQPLEYDSNVVSSSSKKRRKMAVQDATIRRRAPLSLLQGHSEPVEGVIFDAKDSTNMFASSSHDGTVKVWDVRAEKSLYTITRQDGSTNAKIFDVCWDDRIGIISGGEDKKLQINKGSDIAK</sequence>
<feature type="repeat" description="WD" evidence="4">
    <location>
        <begin position="9"/>
        <end position="49"/>
    </location>
</feature>
<proteinExistence type="predicted"/>
<dbReference type="PANTHER" id="PTHR19849:SF0">
    <property type="entry name" value="PHOSPHOLIPASE A-2-ACTIVATING PROTEIN"/>
    <property type="match status" value="1"/>
</dbReference>
<dbReference type="PROSITE" id="PS50294">
    <property type="entry name" value="WD_REPEATS_REGION"/>
    <property type="match status" value="3"/>
</dbReference>
<dbReference type="PANTHER" id="PTHR19849">
    <property type="entry name" value="PHOSPHOLIPASE A-2-ACTIVATING PROTEIN"/>
    <property type="match status" value="1"/>
</dbReference>
<dbReference type="PROSITE" id="PS50082">
    <property type="entry name" value="WD_REPEATS_2"/>
    <property type="match status" value="3"/>
</dbReference>
<comment type="caution">
    <text evidence="5">The sequence shown here is derived from an EMBL/GenBank/DDBJ whole genome shotgun (WGS) entry which is preliminary data.</text>
</comment>
<dbReference type="Gene3D" id="2.130.10.10">
    <property type="entry name" value="YVTN repeat-like/Quinoprotein amine dehydrogenase"/>
    <property type="match status" value="1"/>
</dbReference>
<evidence type="ECO:0000256" key="3">
    <source>
        <dbReference type="ARBA" id="ARBA00022737"/>
    </source>
</evidence>
<evidence type="ECO:0000256" key="1">
    <source>
        <dbReference type="ARBA" id="ARBA00022490"/>
    </source>
</evidence>
<dbReference type="AlphaFoldDB" id="A0A8H6BRX9"/>
<evidence type="ECO:0000256" key="4">
    <source>
        <dbReference type="PROSITE-ProRule" id="PRU00221"/>
    </source>
</evidence>
<keyword evidence="2 4" id="KW-0853">WD repeat</keyword>
<feature type="repeat" description="WD" evidence="4">
    <location>
        <begin position="140"/>
        <end position="183"/>
    </location>
</feature>
<dbReference type="InterPro" id="IPR015943">
    <property type="entry name" value="WD40/YVTN_repeat-like_dom_sf"/>
</dbReference>
<reference evidence="5 6" key="1">
    <citation type="submission" date="2020-03" db="EMBL/GenBank/DDBJ databases">
        <title>FDA dAtabase for Regulatory Grade micrObial Sequences (FDA-ARGOS): Supporting development and validation of Infectious Disease Dx tests.</title>
        <authorList>
            <person name="Campos J."/>
            <person name="Goldberg B."/>
            <person name="Tallon L."/>
            <person name="Sadzewicz L."/>
            <person name="Vavikolanu K."/>
            <person name="Mehta A."/>
            <person name="Aluvathingal J."/>
            <person name="Nadendla S."/>
            <person name="Nandy P."/>
            <person name="Geyer C."/>
            <person name="Yan Y."/>
            <person name="Sichtig H."/>
        </authorList>
    </citation>
    <scope>NUCLEOTIDE SEQUENCE [LARGE SCALE GENOMIC DNA]</scope>
    <source>
        <strain evidence="5 6">FDAARGOS_656</strain>
    </source>
</reference>